<evidence type="ECO:0000256" key="3">
    <source>
        <dbReference type="ARBA" id="ARBA00009214"/>
    </source>
</evidence>
<gene>
    <name evidence="12" type="ORF">J0S82_009328</name>
</gene>
<comment type="caution">
    <text evidence="12">The sequence shown here is derived from an EMBL/GenBank/DDBJ whole genome shotgun (WGS) entry which is preliminary data.</text>
</comment>
<dbReference type="PROSITE" id="PS00279">
    <property type="entry name" value="MACPF_1"/>
    <property type="match status" value="1"/>
</dbReference>
<accession>A0A8J5ZUC3</accession>
<evidence type="ECO:0000313" key="13">
    <source>
        <dbReference type="Proteomes" id="UP000700334"/>
    </source>
</evidence>
<evidence type="ECO:0000259" key="11">
    <source>
        <dbReference type="PROSITE" id="PS51412"/>
    </source>
</evidence>
<keyword evidence="4" id="KW-0964">Secreted</keyword>
<dbReference type="PROSITE" id="PS50004">
    <property type="entry name" value="C2"/>
    <property type="match status" value="1"/>
</dbReference>
<dbReference type="SMART" id="SM00457">
    <property type="entry name" value="MACPF"/>
    <property type="match status" value="1"/>
</dbReference>
<evidence type="ECO:0000256" key="9">
    <source>
        <dbReference type="SAM" id="MobiDB-lite"/>
    </source>
</evidence>
<organism evidence="12 13">
    <name type="scientific">Galemys pyrenaicus</name>
    <name type="common">Iberian desman</name>
    <name type="synonym">Pyrenean desman</name>
    <dbReference type="NCBI Taxonomy" id="202257"/>
    <lineage>
        <taxon>Eukaryota</taxon>
        <taxon>Metazoa</taxon>
        <taxon>Chordata</taxon>
        <taxon>Craniata</taxon>
        <taxon>Vertebrata</taxon>
        <taxon>Euteleostomi</taxon>
        <taxon>Mammalia</taxon>
        <taxon>Eutheria</taxon>
        <taxon>Laurasiatheria</taxon>
        <taxon>Eulipotyphla</taxon>
        <taxon>Talpidae</taxon>
        <taxon>Galemys</taxon>
    </lineage>
</organism>
<reference evidence="12" key="1">
    <citation type="journal article" date="2021" name="Evol. Appl.">
        <title>The genome of the Pyrenean desman and the effects of bottlenecks and inbreeding on the genomic landscape of an endangered species.</title>
        <authorList>
            <person name="Escoda L."/>
            <person name="Castresana J."/>
        </authorList>
    </citation>
    <scope>NUCLEOTIDE SEQUENCE</scope>
    <source>
        <strain evidence="12">IBE-C5619</strain>
    </source>
</reference>
<keyword evidence="5" id="KW-0732">Signal</keyword>
<dbReference type="GO" id="GO:0051607">
    <property type="term" value="P:defense response to virus"/>
    <property type="evidence" value="ECO:0007669"/>
    <property type="project" value="TreeGrafter"/>
</dbReference>
<dbReference type="GO" id="GO:0022829">
    <property type="term" value="F:wide pore channel activity"/>
    <property type="evidence" value="ECO:0007669"/>
    <property type="project" value="TreeGrafter"/>
</dbReference>
<proteinExistence type="inferred from homology"/>
<dbReference type="GO" id="GO:0031640">
    <property type="term" value="P:killing of cells of another organism"/>
    <property type="evidence" value="ECO:0007669"/>
    <property type="project" value="UniProtKB-KW"/>
</dbReference>
<dbReference type="InterPro" id="IPR020863">
    <property type="entry name" value="MACPF_CS"/>
</dbReference>
<evidence type="ECO:0000256" key="1">
    <source>
        <dbReference type="ARBA" id="ARBA00004370"/>
    </source>
</evidence>
<feature type="domain" description="MACPF" evidence="11">
    <location>
        <begin position="104"/>
        <end position="438"/>
    </location>
</feature>
<dbReference type="InterPro" id="IPR000008">
    <property type="entry name" value="C2_dom"/>
</dbReference>
<evidence type="ECO:0000256" key="5">
    <source>
        <dbReference type="ARBA" id="ARBA00022729"/>
    </source>
</evidence>
<dbReference type="OrthoDB" id="1366754at2759"/>
<dbReference type="GO" id="GO:0001913">
    <property type="term" value="P:T cell mediated cytotoxicity"/>
    <property type="evidence" value="ECO:0007669"/>
    <property type="project" value="TreeGrafter"/>
</dbReference>
<dbReference type="SUPFAM" id="SSF49562">
    <property type="entry name" value="C2 domain (Calcium/lipid-binding domain, CaLB)"/>
    <property type="match status" value="1"/>
</dbReference>
<comment type="subcellular location">
    <subcellularLocation>
        <location evidence="1">Membrane</location>
    </subcellularLocation>
    <subcellularLocation>
        <location evidence="2">Secreted</location>
    </subcellularLocation>
</comment>
<dbReference type="Gene3D" id="2.60.40.150">
    <property type="entry name" value="C2 domain"/>
    <property type="match status" value="1"/>
</dbReference>
<keyword evidence="8" id="KW-1015">Disulfide bond</keyword>
<dbReference type="Pfam" id="PF00168">
    <property type="entry name" value="C2"/>
    <property type="match status" value="1"/>
</dbReference>
<keyword evidence="7" id="KW-0472">Membrane</keyword>
<dbReference type="GO" id="GO:0005576">
    <property type="term" value="C:extracellular region"/>
    <property type="evidence" value="ECO:0007669"/>
    <property type="project" value="UniProtKB-SubCell"/>
</dbReference>
<evidence type="ECO:0000256" key="7">
    <source>
        <dbReference type="ARBA" id="ARBA00023136"/>
    </source>
</evidence>
<dbReference type="EMBL" id="JAGFMF010012105">
    <property type="protein sequence ID" value="KAG8507376.1"/>
    <property type="molecule type" value="Genomic_DNA"/>
</dbReference>
<dbReference type="PANTHER" id="PTHR46096">
    <property type="entry name" value="PERFORIN-1"/>
    <property type="match status" value="1"/>
</dbReference>
<dbReference type="Pfam" id="PF01823">
    <property type="entry name" value="MACPF"/>
    <property type="match status" value="1"/>
</dbReference>
<keyword evidence="6" id="KW-0204">Cytolysis</keyword>
<dbReference type="AlphaFoldDB" id="A0A8J5ZUC3"/>
<dbReference type="InterPro" id="IPR020864">
    <property type="entry name" value="MACPF"/>
</dbReference>
<dbReference type="PROSITE" id="PS51412">
    <property type="entry name" value="MACPF_2"/>
    <property type="match status" value="1"/>
</dbReference>
<name>A0A8J5ZUC3_GALPY</name>
<evidence type="ECO:0000256" key="4">
    <source>
        <dbReference type="ARBA" id="ARBA00022525"/>
    </source>
</evidence>
<protein>
    <submittedName>
        <fullName evidence="12">Perforin-1</fullName>
    </submittedName>
</protein>
<evidence type="ECO:0000313" key="12">
    <source>
        <dbReference type="EMBL" id="KAG8507376.1"/>
    </source>
</evidence>
<dbReference type="InterPro" id="IPR052784">
    <property type="entry name" value="Perforin-1_pore-forming"/>
</dbReference>
<sequence>MTGHGPWLKSVVRRGNGPAGSSSIQELNLEDLSPMCSSSLNLVKLSHPTAQTLLLGRRTAGPLSLQPGLSAGPDESSMATWVLLQGLLLLLLPMPTPAPCSTYTYAECIKHETFVPGSWLAGEGVDVTTLQRSGAFPVSTEHYLRPDGTCTLCRNVLQDNALQRLPLALVHWRPQPSVCERKLTRAKISSVEEVARDAASNIQNDWKVGLDVTPTPAINAQVTVAGSHSKATNFAAQKTHQDRFQLVHDPPLHPEFRKALRALLPTFNSSTQADYFRLISNYGTHFIQSMNLGGRISALTALHTCELALQGLTDNEVKDCLAVEAEVSIGSKGKLSSEAKACEEKLKKHKLTSSFHQTFQERYVDVVGGDHSSSHDMLFGNHAGPEQFSKWVDSLKGSPGLVDYRLEPLHMLLKKRDPHREALRQAVSKYVLGRARWRDCSRPCPPGQQRSHHHPCQCMCQSSALTSQDCCPRHRGMAHLEVKDFEAKGLRGDWFTATDAYVKAFFGHEERRTSTVWNNNNPTWNTPLVFQDVDLSTGGPLRVQVWDEDSDSDDDLLGSCDTKPKSGSHTVSCNLNHGHLKFVYHVRCLPHLTGETCMEYVPQGRLGEPPGNRSGAVW</sequence>
<evidence type="ECO:0000256" key="8">
    <source>
        <dbReference type="ARBA" id="ARBA00023157"/>
    </source>
</evidence>
<evidence type="ECO:0000256" key="2">
    <source>
        <dbReference type="ARBA" id="ARBA00004613"/>
    </source>
</evidence>
<feature type="region of interest" description="Disordered" evidence="9">
    <location>
        <begin position="1"/>
        <end position="22"/>
    </location>
</feature>
<keyword evidence="13" id="KW-1185">Reference proteome</keyword>
<dbReference type="GO" id="GO:0016020">
    <property type="term" value="C:membrane"/>
    <property type="evidence" value="ECO:0007669"/>
    <property type="project" value="UniProtKB-SubCell"/>
</dbReference>
<evidence type="ECO:0000256" key="6">
    <source>
        <dbReference type="ARBA" id="ARBA00022852"/>
    </source>
</evidence>
<dbReference type="PANTHER" id="PTHR46096:SF3">
    <property type="entry name" value="PERFORIN-1"/>
    <property type="match status" value="1"/>
</dbReference>
<dbReference type="InterPro" id="IPR035892">
    <property type="entry name" value="C2_domain_sf"/>
</dbReference>
<feature type="domain" description="C2" evidence="10">
    <location>
        <begin position="460"/>
        <end position="584"/>
    </location>
</feature>
<dbReference type="GO" id="GO:0001771">
    <property type="term" value="P:immunological synapse formation"/>
    <property type="evidence" value="ECO:0007669"/>
    <property type="project" value="TreeGrafter"/>
</dbReference>
<dbReference type="Proteomes" id="UP000700334">
    <property type="component" value="Unassembled WGS sequence"/>
</dbReference>
<dbReference type="SMART" id="SM00239">
    <property type="entry name" value="C2"/>
    <property type="match status" value="1"/>
</dbReference>
<evidence type="ECO:0000259" key="10">
    <source>
        <dbReference type="PROSITE" id="PS50004"/>
    </source>
</evidence>
<comment type="similarity">
    <text evidence="3">Belongs to the complement C6/C7/C8/C9 family.</text>
</comment>